<comment type="caution">
    <text evidence="2">The sequence shown here is derived from an EMBL/GenBank/DDBJ whole genome shotgun (WGS) entry which is preliminary data.</text>
</comment>
<feature type="domain" description="Helix-turn-helix" evidence="1">
    <location>
        <begin position="11"/>
        <end position="51"/>
    </location>
</feature>
<dbReference type="RefSeq" id="WP_272743721.1">
    <property type="nucleotide sequence ID" value="NZ_JAQQKV010000001.1"/>
</dbReference>
<evidence type="ECO:0000259" key="1">
    <source>
        <dbReference type="Pfam" id="PF12728"/>
    </source>
</evidence>
<protein>
    <submittedName>
        <fullName evidence="2">Helix-turn-helix domain-containing protein</fullName>
    </submittedName>
</protein>
<dbReference type="InterPro" id="IPR041657">
    <property type="entry name" value="HTH_17"/>
</dbReference>
<name>A0ABT5HII2_9CAUL</name>
<gene>
    <name evidence="2" type="ORF">PQU98_04685</name>
</gene>
<dbReference type="EMBL" id="JAQQKV010000001">
    <property type="protein sequence ID" value="MDC7675414.1"/>
    <property type="molecule type" value="Genomic_DNA"/>
</dbReference>
<evidence type="ECO:0000313" key="3">
    <source>
        <dbReference type="Proteomes" id="UP001218579"/>
    </source>
</evidence>
<keyword evidence="3" id="KW-1185">Reference proteome</keyword>
<dbReference type="Proteomes" id="UP001218579">
    <property type="component" value="Unassembled WGS sequence"/>
</dbReference>
<sequence length="61" mass="6722">MTDIPMPPVSYTIKDFCAVTGLGKTTVYERIKTGEIKAITLFGRRLIPATEAKRLIEAASH</sequence>
<reference evidence="2 3" key="1">
    <citation type="submission" date="2023-01" db="EMBL/GenBank/DDBJ databases">
        <title>Novel species of the genus Asticcacaulis isolated from rivers.</title>
        <authorList>
            <person name="Lu H."/>
        </authorList>
    </citation>
    <scope>NUCLEOTIDE SEQUENCE [LARGE SCALE GENOMIC DNA]</scope>
    <source>
        <strain evidence="2 3">LKC15W</strain>
    </source>
</reference>
<organism evidence="2 3">
    <name type="scientific">Asticcacaulis machinosus</name>
    <dbReference type="NCBI Taxonomy" id="2984211"/>
    <lineage>
        <taxon>Bacteria</taxon>
        <taxon>Pseudomonadati</taxon>
        <taxon>Pseudomonadota</taxon>
        <taxon>Alphaproteobacteria</taxon>
        <taxon>Caulobacterales</taxon>
        <taxon>Caulobacteraceae</taxon>
        <taxon>Asticcacaulis</taxon>
    </lineage>
</organism>
<dbReference type="Pfam" id="PF12728">
    <property type="entry name" value="HTH_17"/>
    <property type="match status" value="1"/>
</dbReference>
<evidence type="ECO:0000313" key="2">
    <source>
        <dbReference type="EMBL" id="MDC7675414.1"/>
    </source>
</evidence>
<accession>A0ABT5HII2</accession>
<proteinExistence type="predicted"/>